<proteinExistence type="predicted"/>
<organism evidence="1 2">
    <name type="scientific">Caerostris extrusa</name>
    <name type="common">Bark spider</name>
    <name type="synonym">Caerostris bankana</name>
    <dbReference type="NCBI Taxonomy" id="172846"/>
    <lineage>
        <taxon>Eukaryota</taxon>
        <taxon>Metazoa</taxon>
        <taxon>Ecdysozoa</taxon>
        <taxon>Arthropoda</taxon>
        <taxon>Chelicerata</taxon>
        <taxon>Arachnida</taxon>
        <taxon>Araneae</taxon>
        <taxon>Araneomorphae</taxon>
        <taxon>Entelegynae</taxon>
        <taxon>Araneoidea</taxon>
        <taxon>Araneidae</taxon>
        <taxon>Caerostris</taxon>
    </lineage>
</organism>
<keyword evidence="2" id="KW-1185">Reference proteome</keyword>
<gene>
    <name evidence="1" type="ORF">CEXT_541201</name>
</gene>
<name>A0AAV4S298_CAEEX</name>
<evidence type="ECO:0000313" key="2">
    <source>
        <dbReference type="Proteomes" id="UP001054945"/>
    </source>
</evidence>
<dbReference type="Proteomes" id="UP001054945">
    <property type="component" value="Unassembled WGS sequence"/>
</dbReference>
<dbReference type="EMBL" id="BPLR01008693">
    <property type="protein sequence ID" value="GIY26517.1"/>
    <property type="molecule type" value="Genomic_DNA"/>
</dbReference>
<dbReference type="AlphaFoldDB" id="A0AAV4S298"/>
<protein>
    <submittedName>
        <fullName evidence="1">Uncharacterized protein</fullName>
    </submittedName>
</protein>
<accession>A0AAV4S298</accession>
<sequence length="135" mass="15759">MEKPENRKGLKEGKLFLFLKFPSNCRPIPSSLFSIPLRTDRKSFSPHPETGPKKGEKFFLLPTASCCFYDFRALQPEPESLSCDWQLHSTNRNRRNPCRETERKRRRFLQCRKNSGVNDCSRHFRELLAISAAVV</sequence>
<comment type="caution">
    <text evidence="1">The sequence shown here is derived from an EMBL/GenBank/DDBJ whole genome shotgun (WGS) entry which is preliminary data.</text>
</comment>
<reference evidence="1 2" key="1">
    <citation type="submission" date="2021-06" db="EMBL/GenBank/DDBJ databases">
        <title>Caerostris extrusa draft genome.</title>
        <authorList>
            <person name="Kono N."/>
            <person name="Arakawa K."/>
        </authorList>
    </citation>
    <scope>NUCLEOTIDE SEQUENCE [LARGE SCALE GENOMIC DNA]</scope>
</reference>
<evidence type="ECO:0000313" key="1">
    <source>
        <dbReference type="EMBL" id="GIY26517.1"/>
    </source>
</evidence>